<keyword evidence="3 6" id="KW-0812">Transmembrane</keyword>
<dbReference type="GO" id="GO:0016627">
    <property type="term" value="F:oxidoreductase activity, acting on the CH-CH group of donors"/>
    <property type="evidence" value="ECO:0007669"/>
    <property type="project" value="InterPro"/>
</dbReference>
<dbReference type="OrthoDB" id="5788137at2759"/>
<dbReference type="Proteomes" id="UP000054248">
    <property type="component" value="Unassembled WGS sequence"/>
</dbReference>
<keyword evidence="9" id="KW-1185">Reference proteome</keyword>
<feature type="transmembrane region" description="Helical" evidence="6">
    <location>
        <begin position="88"/>
        <end position="109"/>
    </location>
</feature>
<protein>
    <recommendedName>
        <fullName evidence="7">3-oxo-5-alpha-steroid 4-dehydrogenase C-terminal domain-containing protein</fullName>
    </recommendedName>
</protein>
<dbReference type="PROSITE" id="PS50244">
    <property type="entry name" value="S5A_REDUCTASE"/>
    <property type="match status" value="1"/>
</dbReference>
<proteinExistence type="inferred from homology"/>
<reference evidence="9" key="2">
    <citation type="submission" date="2015-01" db="EMBL/GenBank/DDBJ databases">
        <title>Evolutionary Origins and Diversification of the Mycorrhizal Mutualists.</title>
        <authorList>
            <consortium name="DOE Joint Genome Institute"/>
            <consortium name="Mycorrhizal Genomics Consortium"/>
            <person name="Kohler A."/>
            <person name="Kuo A."/>
            <person name="Nagy L.G."/>
            <person name="Floudas D."/>
            <person name="Copeland A."/>
            <person name="Barry K.W."/>
            <person name="Cichocki N."/>
            <person name="Veneault-Fourrey C."/>
            <person name="LaButti K."/>
            <person name="Lindquist E.A."/>
            <person name="Lipzen A."/>
            <person name="Lundell T."/>
            <person name="Morin E."/>
            <person name="Murat C."/>
            <person name="Riley R."/>
            <person name="Ohm R."/>
            <person name="Sun H."/>
            <person name="Tunlid A."/>
            <person name="Henrissat B."/>
            <person name="Grigoriev I.V."/>
            <person name="Hibbett D.S."/>
            <person name="Martin F."/>
        </authorList>
    </citation>
    <scope>NUCLEOTIDE SEQUENCE [LARGE SCALE GENOMIC DNA]</scope>
    <source>
        <strain evidence="9">MUT 4182</strain>
    </source>
</reference>
<dbReference type="EMBL" id="KN822943">
    <property type="protein sequence ID" value="KIO34330.1"/>
    <property type="molecule type" value="Genomic_DNA"/>
</dbReference>
<dbReference type="GO" id="GO:0016020">
    <property type="term" value="C:membrane"/>
    <property type="evidence" value="ECO:0007669"/>
    <property type="project" value="UniProtKB-SubCell"/>
</dbReference>
<name>A0A0C3QMT3_9AGAM</name>
<dbReference type="AlphaFoldDB" id="A0A0C3QMT3"/>
<comment type="similarity">
    <text evidence="2">Belongs to the steroid 5-alpha reductase family.</text>
</comment>
<accession>A0A0C3QMT3</accession>
<keyword evidence="4 6" id="KW-1133">Transmembrane helix</keyword>
<feature type="domain" description="3-oxo-5-alpha-steroid 4-dehydrogenase C-terminal" evidence="7">
    <location>
        <begin position="122"/>
        <end position="269"/>
    </location>
</feature>
<feature type="transmembrane region" description="Helical" evidence="6">
    <location>
        <begin position="12"/>
        <end position="30"/>
    </location>
</feature>
<evidence type="ECO:0000256" key="2">
    <source>
        <dbReference type="ARBA" id="ARBA00007742"/>
    </source>
</evidence>
<feature type="non-terminal residue" evidence="8">
    <location>
        <position position="269"/>
    </location>
</feature>
<dbReference type="InterPro" id="IPR001104">
    <property type="entry name" value="3-oxo-5_a-steroid_4-DH_C"/>
</dbReference>
<evidence type="ECO:0000256" key="1">
    <source>
        <dbReference type="ARBA" id="ARBA00004141"/>
    </source>
</evidence>
<evidence type="ECO:0000256" key="4">
    <source>
        <dbReference type="ARBA" id="ARBA00022989"/>
    </source>
</evidence>
<comment type="subcellular location">
    <subcellularLocation>
        <location evidence="1">Membrane</location>
        <topology evidence="1">Multi-pass membrane protein</topology>
    </subcellularLocation>
</comment>
<dbReference type="Gene3D" id="1.20.120.1630">
    <property type="match status" value="1"/>
</dbReference>
<sequence length="269" mass="30455">MTSFAPVLIYQGALRFFQYFPLVGSILFFTDAPHGRFSPQLSKSKVWVEKLTINGTLAWIIMELPSPVTLLYTYKMSPLSSNSEHPPWYHPSTLLVGLYLVHYANRALISPLRTASRSRSHLIIPLVSIVFNVVNGALMGSWLSSGVLEQQGWNSLTFWAGLGLFAVGLIGNIIHDEVLLAIRRNSQKSETDNEKKSGPKYGVPHGYLYRFISYPNYFCEWLEWTGFALAASVASNWSTPLYQTPPWLFVVNEVTLMLPRALSGHRWYH</sequence>
<keyword evidence="5 6" id="KW-0472">Membrane</keyword>
<dbReference type="PANTHER" id="PTHR10556:SF43">
    <property type="entry name" value="STEROID 5-ALPHA-REDUCTASE DET2"/>
    <property type="match status" value="1"/>
</dbReference>
<dbReference type="PANTHER" id="PTHR10556">
    <property type="entry name" value="3-OXO-5-ALPHA-STEROID 4-DEHYDROGENASE"/>
    <property type="match status" value="1"/>
</dbReference>
<organism evidence="8 9">
    <name type="scientific">Tulasnella calospora MUT 4182</name>
    <dbReference type="NCBI Taxonomy" id="1051891"/>
    <lineage>
        <taxon>Eukaryota</taxon>
        <taxon>Fungi</taxon>
        <taxon>Dikarya</taxon>
        <taxon>Basidiomycota</taxon>
        <taxon>Agaricomycotina</taxon>
        <taxon>Agaricomycetes</taxon>
        <taxon>Cantharellales</taxon>
        <taxon>Tulasnellaceae</taxon>
        <taxon>Tulasnella</taxon>
    </lineage>
</organism>
<evidence type="ECO:0000256" key="3">
    <source>
        <dbReference type="ARBA" id="ARBA00022692"/>
    </source>
</evidence>
<evidence type="ECO:0000313" key="9">
    <source>
        <dbReference type="Proteomes" id="UP000054248"/>
    </source>
</evidence>
<gene>
    <name evidence="8" type="ORF">M407DRAFT_127510</name>
</gene>
<feature type="transmembrane region" description="Helical" evidence="6">
    <location>
        <begin position="156"/>
        <end position="174"/>
    </location>
</feature>
<dbReference type="Pfam" id="PF02544">
    <property type="entry name" value="Steroid_dh"/>
    <property type="match status" value="1"/>
</dbReference>
<dbReference type="InterPro" id="IPR039357">
    <property type="entry name" value="SRD5A/TECR"/>
</dbReference>
<evidence type="ECO:0000259" key="7">
    <source>
        <dbReference type="Pfam" id="PF02544"/>
    </source>
</evidence>
<dbReference type="GO" id="GO:0006629">
    <property type="term" value="P:lipid metabolic process"/>
    <property type="evidence" value="ECO:0007669"/>
    <property type="project" value="InterPro"/>
</dbReference>
<evidence type="ECO:0000256" key="6">
    <source>
        <dbReference type="SAM" id="Phobius"/>
    </source>
</evidence>
<dbReference type="STRING" id="1051891.A0A0C3QMT3"/>
<dbReference type="HOGENOM" id="CLU_065395_0_0_1"/>
<evidence type="ECO:0000313" key="8">
    <source>
        <dbReference type="EMBL" id="KIO34330.1"/>
    </source>
</evidence>
<feature type="transmembrane region" description="Helical" evidence="6">
    <location>
        <begin position="121"/>
        <end position="144"/>
    </location>
</feature>
<evidence type="ECO:0000256" key="5">
    <source>
        <dbReference type="ARBA" id="ARBA00023136"/>
    </source>
</evidence>
<reference evidence="8 9" key="1">
    <citation type="submission" date="2014-04" db="EMBL/GenBank/DDBJ databases">
        <authorList>
            <consortium name="DOE Joint Genome Institute"/>
            <person name="Kuo A."/>
            <person name="Girlanda M."/>
            <person name="Perotto S."/>
            <person name="Kohler A."/>
            <person name="Nagy L.G."/>
            <person name="Floudas D."/>
            <person name="Copeland A."/>
            <person name="Barry K.W."/>
            <person name="Cichocki N."/>
            <person name="Veneault-Fourrey C."/>
            <person name="LaButti K."/>
            <person name="Lindquist E.A."/>
            <person name="Lipzen A."/>
            <person name="Lundell T."/>
            <person name="Morin E."/>
            <person name="Murat C."/>
            <person name="Sun H."/>
            <person name="Tunlid A."/>
            <person name="Henrissat B."/>
            <person name="Grigoriev I.V."/>
            <person name="Hibbett D.S."/>
            <person name="Martin F."/>
            <person name="Nordberg H.P."/>
            <person name="Cantor M.N."/>
            <person name="Hua S.X."/>
        </authorList>
    </citation>
    <scope>NUCLEOTIDE SEQUENCE [LARGE SCALE GENOMIC DNA]</scope>
    <source>
        <strain evidence="8 9">MUT 4182</strain>
    </source>
</reference>